<dbReference type="AlphaFoldDB" id="A0A133ZZS6"/>
<dbReference type="InterPro" id="IPR009006">
    <property type="entry name" value="Ala_racemase/Decarboxylase_C"/>
</dbReference>
<protein>
    <recommendedName>
        <fullName evidence="4">Alanine racemase</fullName>
        <ecNumber evidence="4">5.1.1.1</ecNumber>
    </recommendedName>
</protein>
<dbReference type="GO" id="GO:0030632">
    <property type="term" value="P:D-alanine biosynthetic process"/>
    <property type="evidence" value="ECO:0007669"/>
    <property type="project" value="UniProtKB-UniRule"/>
</dbReference>
<dbReference type="CDD" id="cd00430">
    <property type="entry name" value="PLPDE_III_AR"/>
    <property type="match status" value="1"/>
</dbReference>
<feature type="binding site" evidence="4 6">
    <location>
        <position position="131"/>
    </location>
    <ligand>
        <name>substrate</name>
    </ligand>
</feature>
<evidence type="ECO:0000313" key="9">
    <source>
        <dbReference type="Proteomes" id="UP000070483"/>
    </source>
</evidence>
<feature type="active site" description="Proton acceptor; specific for L-alanine" evidence="4">
    <location>
        <position position="258"/>
    </location>
</feature>
<dbReference type="GO" id="GO:0030170">
    <property type="term" value="F:pyridoxal phosphate binding"/>
    <property type="evidence" value="ECO:0007669"/>
    <property type="project" value="UniProtKB-UniRule"/>
</dbReference>
<comment type="cofactor">
    <cofactor evidence="1 4 5">
        <name>pyridoxal 5'-phosphate</name>
        <dbReference type="ChEBI" id="CHEBI:597326"/>
    </cofactor>
</comment>
<dbReference type="EMBL" id="LSDD01000147">
    <property type="protein sequence ID" value="KXB60923.1"/>
    <property type="molecule type" value="Genomic_DNA"/>
</dbReference>
<dbReference type="PANTHER" id="PTHR30511">
    <property type="entry name" value="ALANINE RACEMASE"/>
    <property type="match status" value="1"/>
</dbReference>
<dbReference type="HAMAP" id="MF_01201">
    <property type="entry name" value="Ala_racemase"/>
    <property type="match status" value="1"/>
</dbReference>
<feature type="modified residue" description="N6-(pyridoxal phosphate)lysine" evidence="4 5">
    <location>
        <position position="33"/>
    </location>
</feature>
<dbReference type="Proteomes" id="UP000070483">
    <property type="component" value="Unassembled WGS sequence"/>
</dbReference>
<dbReference type="PRINTS" id="PR00992">
    <property type="entry name" value="ALARACEMASE"/>
</dbReference>
<feature type="binding site" evidence="4 6">
    <location>
        <position position="306"/>
    </location>
    <ligand>
        <name>substrate</name>
    </ligand>
</feature>
<dbReference type="OrthoDB" id="9813814at2"/>
<evidence type="ECO:0000256" key="5">
    <source>
        <dbReference type="PIRSR" id="PIRSR600821-50"/>
    </source>
</evidence>
<dbReference type="InterPro" id="IPR001608">
    <property type="entry name" value="Ala_racemase_N"/>
</dbReference>
<evidence type="ECO:0000256" key="2">
    <source>
        <dbReference type="ARBA" id="ARBA00022898"/>
    </source>
</evidence>
<dbReference type="Gene3D" id="2.40.37.10">
    <property type="entry name" value="Lyase, Ornithine Decarboxylase, Chain A, domain 1"/>
    <property type="match status" value="1"/>
</dbReference>
<feature type="active site" description="Proton acceptor; specific for D-alanine" evidence="4">
    <location>
        <position position="33"/>
    </location>
</feature>
<keyword evidence="9" id="KW-1185">Reference proteome</keyword>
<dbReference type="GO" id="GO:0005829">
    <property type="term" value="C:cytosol"/>
    <property type="evidence" value="ECO:0007669"/>
    <property type="project" value="TreeGrafter"/>
</dbReference>
<comment type="function">
    <text evidence="4">Catalyzes the interconversion of L-alanine and D-alanine. May also act on other amino acids.</text>
</comment>
<accession>A0A133ZZS6</accession>
<keyword evidence="3 4" id="KW-0413">Isomerase</keyword>
<dbReference type="InterPro" id="IPR020622">
    <property type="entry name" value="Ala_racemase_pyridoxalP-BS"/>
</dbReference>
<dbReference type="STRING" id="157687.HMPREF3180_01916"/>
<comment type="caution">
    <text evidence="8">The sequence shown here is derived from an EMBL/GenBank/DDBJ whole genome shotgun (WGS) entry which is preliminary data.</text>
</comment>
<comment type="similarity">
    <text evidence="4">Belongs to the alanine racemase family.</text>
</comment>
<dbReference type="InterPro" id="IPR011079">
    <property type="entry name" value="Ala_racemase_C"/>
</dbReference>
<dbReference type="PATRIC" id="fig|157687.3.peg.1914"/>
<dbReference type="PROSITE" id="PS00395">
    <property type="entry name" value="ALANINE_RACEMASE"/>
    <property type="match status" value="1"/>
</dbReference>
<sequence>MRCWAEININNLYSNIDEIEKIVPKEKIIAVIKADAYGHGMLKICDALIKKGIKNFAVATSDEALKIKELHNDIMVLILGPVENEYMDLIADKKIYFMVTDFEEIEFLEKTGTENSKTVDVFIKIDTGMGRVGFQESEVEQLNKILKNVKHINPIGIFSHFSSSDSDKGYTKLQERKFKAMCEKISSGIPSIRYRHLHNSFGTLKFQESIQDFVRAGIIIYGGVTDKETAPYKFKPVMSLFAKISYIKTLKEDSFISYGNTYLGKAGKTYATVSIGYADGVRRDLSNKGHVFYKGHKCEIVGRVCMDQLMILLPDELKDMAKKGDVVEFFGENISIVEVAELCGTISYEILCGISQRVPRIYVEK</sequence>
<dbReference type="GO" id="GO:0008784">
    <property type="term" value="F:alanine racemase activity"/>
    <property type="evidence" value="ECO:0007669"/>
    <property type="project" value="UniProtKB-UniRule"/>
</dbReference>
<dbReference type="SMART" id="SM01005">
    <property type="entry name" value="Ala_racemase_C"/>
    <property type="match status" value="1"/>
</dbReference>
<evidence type="ECO:0000259" key="7">
    <source>
        <dbReference type="SMART" id="SM01005"/>
    </source>
</evidence>
<dbReference type="UniPathway" id="UPA00042">
    <property type="reaction ID" value="UER00497"/>
</dbReference>
<gene>
    <name evidence="8" type="ORF">HMPREF3180_01916</name>
</gene>
<keyword evidence="2 4" id="KW-0663">Pyridoxal phosphate</keyword>
<comment type="catalytic activity">
    <reaction evidence="4">
        <text>L-alanine = D-alanine</text>
        <dbReference type="Rhea" id="RHEA:20249"/>
        <dbReference type="ChEBI" id="CHEBI:57416"/>
        <dbReference type="ChEBI" id="CHEBI:57972"/>
        <dbReference type="EC" id="5.1.1.1"/>
    </reaction>
</comment>
<dbReference type="SUPFAM" id="SSF50621">
    <property type="entry name" value="Alanine racemase C-terminal domain-like"/>
    <property type="match status" value="1"/>
</dbReference>
<dbReference type="Pfam" id="PF01168">
    <property type="entry name" value="Ala_racemase_N"/>
    <property type="match status" value="1"/>
</dbReference>
<evidence type="ECO:0000256" key="1">
    <source>
        <dbReference type="ARBA" id="ARBA00001933"/>
    </source>
</evidence>
<evidence type="ECO:0000256" key="4">
    <source>
        <dbReference type="HAMAP-Rule" id="MF_01201"/>
    </source>
</evidence>
<organism evidence="8 9">
    <name type="scientific">Leptotrichia wadei</name>
    <dbReference type="NCBI Taxonomy" id="157687"/>
    <lineage>
        <taxon>Bacteria</taxon>
        <taxon>Fusobacteriati</taxon>
        <taxon>Fusobacteriota</taxon>
        <taxon>Fusobacteriia</taxon>
        <taxon>Fusobacteriales</taxon>
        <taxon>Leptotrichiaceae</taxon>
        <taxon>Leptotrichia</taxon>
    </lineage>
</organism>
<dbReference type="RefSeq" id="WP_060918466.1">
    <property type="nucleotide sequence ID" value="NZ_KQ960108.1"/>
</dbReference>
<name>A0A133ZZS6_9FUSO</name>
<evidence type="ECO:0000256" key="6">
    <source>
        <dbReference type="PIRSR" id="PIRSR600821-52"/>
    </source>
</evidence>
<dbReference type="SUPFAM" id="SSF51419">
    <property type="entry name" value="PLP-binding barrel"/>
    <property type="match status" value="1"/>
</dbReference>
<reference evidence="9" key="1">
    <citation type="submission" date="2016-01" db="EMBL/GenBank/DDBJ databases">
        <authorList>
            <person name="Mitreva M."/>
            <person name="Pepin K.H."/>
            <person name="Mihindukulasuriya K.A."/>
            <person name="Fulton R."/>
            <person name="Fronick C."/>
            <person name="O'Laughlin M."/>
            <person name="Miner T."/>
            <person name="Herter B."/>
            <person name="Rosa B.A."/>
            <person name="Cordes M."/>
            <person name="Tomlinson C."/>
            <person name="Wollam A."/>
            <person name="Palsikar V.B."/>
            <person name="Mardis E.R."/>
            <person name="Wilson R.K."/>
        </authorList>
    </citation>
    <scope>NUCLEOTIDE SEQUENCE [LARGE SCALE GENOMIC DNA]</scope>
    <source>
        <strain evidence="9">KA00185</strain>
    </source>
</reference>
<dbReference type="NCBIfam" id="TIGR00492">
    <property type="entry name" value="alr"/>
    <property type="match status" value="1"/>
</dbReference>
<dbReference type="PANTHER" id="PTHR30511:SF0">
    <property type="entry name" value="ALANINE RACEMASE, CATABOLIC-RELATED"/>
    <property type="match status" value="1"/>
</dbReference>
<dbReference type="Pfam" id="PF00842">
    <property type="entry name" value="Ala_racemase_C"/>
    <property type="match status" value="1"/>
</dbReference>
<dbReference type="InterPro" id="IPR000821">
    <property type="entry name" value="Ala_racemase"/>
</dbReference>
<dbReference type="Gene3D" id="3.20.20.10">
    <property type="entry name" value="Alanine racemase"/>
    <property type="match status" value="1"/>
</dbReference>
<comment type="pathway">
    <text evidence="4">Amino-acid biosynthesis; D-alanine biosynthesis; D-alanine from L-alanine: step 1/1.</text>
</comment>
<evidence type="ECO:0000313" key="8">
    <source>
        <dbReference type="EMBL" id="KXB60923.1"/>
    </source>
</evidence>
<feature type="domain" description="Alanine racemase C-terminal" evidence="7">
    <location>
        <begin position="237"/>
        <end position="363"/>
    </location>
</feature>
<evidence type="ECO:0000256" key="3">
    <source>
        <dbReference type="ARBA" id="ARBA00023235"/>
    </source>
</evidence>
<dbReference type="InterPro" id="IPR029066">
    <property type="entry name" value="PLP-binding_barrel"/>
</dbReference>
<dbReference type="EC" id="5.1.1.1" evidence="4"/>
<proteinExistence type="inferred from homology"/>
<dbReference type="FunFam" id="3.20.20.10:FF:000002">
    <property type="entry name" value="Alanine racemase"/>
    <property type="match status" value="1"/>
</dbReference>